<keyword evidence="2" id="KW-0808">Transferase</keyword>
<dbReference type="Proteomes" id="UP000587462">
    <property type="component" value="Unassembled WGS sequence"/>
</dbReference>
<reference evidence="2 3" key="1">
    <citation type="submission" date="2020-04" db="EMBL/GenBank/DDBJ databases">
        <title>Draft Genome Sequence of Streptomyces morookaense DSM 40503, an 8-azaguanine-producing strain.</title>
        <authorList>
            <person name="Qi J."/>
            <person name="Gao J.-M."/>
        </authorList>
    </citation>
    <scope>NUCLEOTIDE SEQUENCE [LARGE SCALE GENOMIC DNA]</scope>
    <source>
        <strain evidence="2 3">DSM 40503</strain>
    </source>
</reference>
<dbReference type="NCBIfam" id="NF041943">
    <property type="entry name" value="GPPMT_Stmyces"/>
    <property type="match status" value="1"/>
</dbReference>
<name>A0A7Y7EAF1_STRMO</name>
<dbReference type="InterPro" id="IPR029063">
    <property type="entry name" value="SAM-dependent_MTases_sf"/>
</dbReference>
<feature type="domain" description="Methyltransferase" evidence="1">
    <location>
        <begin position="96"/>
        <end position="189"/>
    </location>
</feature>
<accession>A0A7Y7EAF1</accession>
<sequence length="286" mass="31240">MNTTPATTEVLRTDHRRTVTATWDTRRLDSTDLLPGGAGGLHHHHCGTGPYDPAVLEAPAPDRSRRIVNELHRLESSQADLLLDHLGPLPADARAVDAGSGLGGTAFMAHQRWGCSVDGVTISEYQADFANRQAAERGVADRVRFHFRTMLDTGFATGSRQALWTNESTMYVDLDEAFTEFARVLAPGGRYVCITGCSDDVTGGRSRAVSRIDSHYTCNIHPRSAYFTALAAHGLVPITVTDLTARTIPYWELRLRSSLATGIEPAFLTAYGEGSFHYLLIVADRI</sequence>
<dbReference type="GO" id="GO:0032259">
    <property type="term" value="P:methylation"/>
    <property type="evidence" value="ECO:0007669"/>
    <property type="project" value="UniProtKB-KW"/>
</dbReference>
<protein>
    <submittedName>
        <fullName evidence="2">Methyltransferase domain-containing protein</fullName>
    </submittedName>
</protein>
<evidence type="ECO:0000259" key="1">
    <source>
        <dbReference type="Pfam" id="PF13649"/>
    </source>
</evidence>
<dbReference type="Gene3D" id="3.40.50.150">
    <property type="entry name" value="Vaccinia Virus protein VP39"/>
    <property type="match status" value="1"/>
</dbReference>
<proteinExistence type="predicted"/>
<dbReference type="RefSeq" id="WP_171087294.1">
    <property type="nucleotide sequence ID" value="NZ_BNBU01000006.1"/>
</dbReference>
<dbReference type="CDD" id="cd02440">
    <property type="entry name" value="AdoMet_MTases"/>
    <property type="match status" value="1"/>
</dbReference>
<dbReference type="GO" id="GO:0008757">
    <property type="term" value="F:S-adenosylmethionine-dependent methyltransferase activity"/>
    <property type="evidence" value="ECO:0007669"/>
    <property type="project" value="InterPro"/>
</dbReference>
<dbReference type="Pfam" id="PF13649">
    <property type="entry name" value="Methyltransf_25"/>
    <property type="match status" value="1"/>
</dbReference>
<dbReference type="SUPFAM" id="SSF53335">
    <property type="entry name" value="S-adenosyl-L-methionine-dependent methyltransferases"/>
    <property type="match status" value="1"/>
</dbReference>
<gene>
    <name evidence="2" type="ORF">HG542_30885</name>
</gene>
<dbReference type="InterPro" id="IPR050447">
    <property type="entry name" value="Erg6_SMT_methyltransf"/>
</dbReference>
<dbReference type="PANTHER" id="PTHR44068">
    <property type="entry name" value="ZGC:194242"/>
    <property type="match status" value="1"/>
</dbReference>
<dbReference type="InterPro" id="IPR041698">
    <property type="entry name" value="Methyltransf_25"/>
</dbReference>
<keyword evidence="3" id="KW-1185">Reference proteome</keyword>
<evidence type="ECO:0000313" key="2">
    <source>
        <dbReference type="EMBL" id="NVK82023.1"/>
    </source>
</evidence>
<dbReference type="GO" id="GO:0000287">
    <property type="term" value="F:magnesium ion binding"/>
    <property type="evidence" value="ECO:0007669"/>
    <property type="project" value="InterPro"/>
</dbReference>
<dbReference type="GO" id="GO:1904047">
    <property type="term" value="F:S-adenosyl-L-methionine binding"/>
    <property type="evidence" value="ECO:0007669"/>
    <property type="project" value="InterPro"/>
</dbReference>
<dbReference type="PANTHER" id="PTHR44068:SF11">
    <property type="entry name" value="GERANYL DIPHOSPHATE 2-C-METHYLTRANSFERASE"/>
    <property type="match status" value="1"/>
</dbReference>
<organism evidence="2 3">
    <name type="scientific">Streptomyces morookaense</name>
    <name type="common">Streptoverticillium morookaense</name>
    <dbReference type="NCBI Taxonomy" id="1970"/>
    <lineage>
        <taxon>Bacteria</taxon>
        <taxon>Bacillati</taxon>
        <taxon>Actinomycetota</taxon>
        <taxon>Actinomycetes</taxon>
        <taxon>Kitasatosporales</taxon>
        <taxon>Streptomycetaceae</taxon>
        <taxon>Streptomyces</taxon>
    </lineage>
</organism>
<dbReference type="EMBL" id="JABBXF010000104">
    <property type="protein sequence ID" value="NVK82023.1"/>
    <property type="molecule type" value="Genomic_DNA"/>
</dbReference>
<dbReference type="InterPro" id="IPR049645">
    <property type="entry name" value="GPPMT_Stmyces"/>
</dbReference>
<keyword evidence="2" id="KW-0489">Methyltransferase</keyword>
<evidence type="ECO:0000313" key="3">
    <source>
        <dbReference type="Proteomes" id="UP000587462"/>
    </source>
</evidence>
<dbReference type="AlphaFoldDB" id="A0A7Y7EAF1"/>
<comment type="caution">
    <text evidence="2">The sequence shown here is derived from an EMBL/GenBank/DDBJ whole genome shotgun (WGS) entry which is preliminary data.</text>
</comment>